<proteinExistence type="predicted"/>
<evidence type="ECO:0000313" key="1">
    <source>
        <dbReference type="EMBL" id="MBX40973.1"/>
    </source>
</evidence>
<dbReference type="EMBL" id="GGEC01060489">
    <property type="protein sequence ID" value="MBX40973.1"/>
    <property type="molecule type" value="Transcribed_RNA"/>
</dbReference>
<reference evidence="1" key="1">
    <citation type="submission" date="2018-02" db="EMBL/GenBank/DDBJ databases">
        <title>Rhizophora mucronata_Transcriptome.</title>
        <authorList>
            <person name="Meera S.P."/>
            <person name="Sreeshan A."/>
            <person name="Augustine A."/>
        </authorList>
    </citation>
    <scope>NUCLEOTIDE SEQUENCE</scope>
    <source>
        <tissue evidence="1">Leaf</tissue>
    </source>
</reference>
<accession>A0A2P2NEU7</accession>
<dbReference type="AlphaFoldDB" id="A0A2P2NEU7"/>
<organism evidence="1">
    <name type="scientific">Rhizophora mucronata</name>
    <name type="common">Asiatic mangrove</name>
    <dbReference type="NCBI Taxonomy" id="61149"/>
    <lineage>
        <taxon>Eukaryota</taxon>
        <taxon>Viridiplantae</taxon>
        <taxon>Streptophyta</taxon>
        <taxon>Embryophyta</taxon>
        <taxon>Tracheophyta</taxon>
        <taxon>Spermatophyta</taxon>
        <taxon>Magnoliopsida</taxon>
        <taxon>eudicotyledons</taxon>
        <taxon>Gunneridae</taxon>
        <taxon>Pentapetalae</taxon>
        <taxon>rosids</taxon>
        <taxon>fabids</taxon>
        <taxon>Malpighiales</taxon>
        <taxon>Rhizophoraceae</taxon>
        <taxon>Rhizophora</taxon>
    </lineage>
</organism>
<name>A0A2P2NEU7_RHIMU</name>
<sequence length="25" mass="2996">MLSKWITNEEVVRNTSKSFNTRLNQ</sequence>
<protein>
    <submittedName>
        <fullName evidence="1">Uncharacterized protein</fullName>
    </submittedName>
</protein>